<name>A0A397V4L3_9GLOM</name>
<dbReference type="STRING" id="44941.A0A397V4L3"/>
<accession>A0A397V4L3</accession>
<evidence type="ECO:0000313" key="2">
    <source>
        <dbReference type="Proteomes" id="UP000266673"/>
    </source>
</evidence>
<keyword evidence="2" id="KW-1185">Reference proteome</keyword>
<gene>
    <name evidence="1" type="ORF">C2G38_2187183</name>
</gene>
<organism evidence="1 2">
    <name type="scientific">Gigaspora rosea</name>
    <dbReference type="NCBI Taxonomy" id="44941"/>
    <lineage>
        <taxon>Eukaryota</taxon>
        <taxon>Fungi</taxon>
        <taxon>Fungi incertae sedis</taxon>
        <taxon>Mucoromycota</taxon>
        <taxon>Glomeromycotina</taxon>
        <taxon>Glomeromycetes</taxon>
        <taxon>Diversisporales</taxon>
        <taxon>Gigasporaceae</taxon>
        <taxon>Gigaspora</taxon>
    </lineage>
</organism>
<protein>
    <submittedName>
        <fullName evidence="1">Uncharacterized protein</fullName>
    </submittedName>
</protein>
<reference evidence="1 2" key="1">
    <citation type="submission" date="2018-06" db="EMBL/GenBank/DDBJ databases">
        <title>Comparative genomics reveals the genomic features of Rhizophagus irregularis, R. cerebriforme, R. diaphanum and Gigaspora rosea, and their symbiotic lifestyle signature.</title>
        <authorList>
            <person name="Morin E."/>
            <person name="San Clemente H."/>
            <person name="Chen E.C.H."/>
            <person name="De La Providencia I."/>
            <person name="Hainaut M."/>
            <person name="Kuo A."/>
            <person name="Kohler A."/>
            <person name="Murat C."/>
            <person name="Tang N."/>
            <person name="Roy S."/>
            <person name="Loubradou J."/>
            <person name="Henrissat B."/>
            <person name="Grigoriev I.V."/>
            <person name="Corradi N."/>
            <person name="Roux C."/>
            <person name="Martin F.M."/>
        </authorList>
    </citation>
    <scope>NUCLEOTIDE SEQUENCE [LARGE SCALE GENOMIC DNA]</scope>
    <source>
        <strain evidence="1 2">DAOM 194757</strain>
    </source>
</reference>
<proteinExistence type="predicted"/>
<dbReference type="AlphaFoldDB" id="A0A397V4L3"/>
<comment type="caution">
    <text evidence="1">The sequence shown here is derived from an EMBL/GenBank/DDBJ whole genome shotgun (WGS) entry which is preliminary data.</text>
</comment>
<dbReference type="Proteomes" id="UP000266673">
    <property type="component" value="Unassembled WGS sequence"/>
</dbReference>
<evidence type="ECO:0000313" key="1">
    <source>
        <dbReference type="EMBL" id="RIB17484.1"/>
    </source>
</evidence>
<dbReference type="EMBL" id="QKWP01000602">
    <property type="protein sequence ID" value="RIB17484.1"/>
    <property type="molecule type" value="Genomic_DNA"/>
</dbReference>
<dbReference type="OrthoDB" id="2370349at2759"/>
<sequence>MESKDNFEFFEEQPLDFEVQTMIISNQNAIEMTGILVVEQPFSSLDEIDRFISLYTNKKQPLDIKVHNQNSVEMADILVVEQSQNEIDRFISSYEDNSEILEEQPLDVEVHHNDHPLTDKTNKFASKHRAFSEKMLKDIRFWTEIGNLNMRTQYRMLTKQYPNAFFLPQDLSNAIRSFKRQNHTECEAAILLNELLERKADDTRWVIN</sequence>